<sequence length="88" mass="10182">MKYVTFDCIDMYLLKSESDDVDVVSRSLEPRLDDMNLNLSEEFVVRVLEALNVPGENLISFFKWAAGWNNQEVVIVMKHKALLNTIIF</sequence>
<keyword evidence="2" id="KW-1185">Reference proteome</keyword>
<protein>
    <submittedName>
        <fullName evidence="1">Uncharacterized protein</fullName>
    </submittedName>
</protein>
<name>A0AAD8LI94_TARER</name>
<gene>
    <name evidence="1" type="ORF">QVD17_07125</name>
</gene>
<dbReference type="EMBL" id="JAUHHV010000001">
    <property type="protein sequence ID" value="KAK1441279.1"/>
    <property type="molecule type" value="Genomic_DNA"/>
</dbReference>
<evidence type="ECO:0000313" key="1">
    <source>
        <dbReference type="EMBL" id="KAK1441279.1"/>
    </source>
</evidence>
<comment type="caution">
    <text evidence="1">The sequence shown here is derived from an EMBL/GenBank/DDBJ whole genome shotgun (WGS) entry which is preliminary data.</text>
</comment>
<dbReference type="AlphaFoldDB" id="A0AAD8LI94"/>
<dbReference type="Proteomes" id="UP001229421">
    <property type="component" value="Unassembled WGS sequence"/>
</dbReference>
<reference evidence="1" key="1">
    <citation type="journal article" date="2023" name="bioRxiv">
        <title>Improved chromosome-level genome assembly for marigold (Tagetes erecta).</title>
        <authorList>
            <person name="Jiang F."/>
            <person name="Yuan L."/>
            <person name="Wang S."/>
            <person name="Wang H."/>
            <person name="Xu D."/>
            <person name="Wang A."/>
            <person name="Fan W."/>
        </authorList>
    </citation>
    <scope>NUCLEOTIDE SEQUENCE</scope>
    <source>
        <strain evidence="1">WSJ</strain>
        <tissue evidence="1">Leaf</tissue>
    </source>
</reference>
<proteinExistence type="predicted"/>
<accession>A0AAD8LI94</accession>
<evidence type="ECO:0000313" key="2">
    <source>
        <dbReference type="Proteomes" id="UP001229421"/>
    </source>
</evidence>
<organism evidence="1 2">
    <name type="scientific">Tagetes erecta</name>
    <name type="common">African marigold</name>
    <dbReference type="NCBI Taxonomy" id="13708"/>
    <lineage>
        <taxon>Eukaryota</taxon>
        <taxon>Viridiplantae</taxon>
        <taxon>Streptophyta</taxon>
        <taxon>Embryophyta</taxon>
        <taxon>Tracheophyta</taxon>
        <taxon>Spermatophyta</taxon>
        <taxon>Magnoliopsida</taxon>
        <taxon>eudicotyledons</taxon>
        <taxon>Gunneridae</taxon>
        <taxon>Pentapetalae</taxon>
        <taxon>asterids</taxon>
        <taxon>campanulids</taxon>
        <taxon>Asterales</taxon>
        <taxon>Asteraceae</taxon>
        <taxon>Asteroideae</taxon>
        <taxon>Heliantheae alliance</taxon>
        <taxon>Tageteae</taxon>
        <taxon>Tagetes</taxon>
    </lineage>
</organism>